<evidence type="ECO:0000313" key="2">
    <source>
        <dbReference type="Proteomes" id="UP000242254"/>
    </source>
</evidence>
<dbReference type="GeneID" id="35443480"/>
<dbReference type="Proteomes" id="UP000242254">
    <property type="component" value="Unassembled WGS sequence"/>
</dbReference>
<protein>
    <submittedName>
        <fullName evidence="1">Uncharacterized protein</fullName>
    </submittedName>
</protein>
<sequence length="122" mass="13971">MASAKLVQISKDIDAARCNGNWAAISELARRYKKYNSEGIILEQTILAEASLSQLCQSARQQQQQTIDYQEKALKMATLEARLDPEQVRSIQQQLRNVIQLPDQDDTFALQKEVNTRYICRI</sequence>
<accession>A0A2G4SG62</accession>
<reference evidence="1" key="1">
    <citation type="submission" date="2014-05" db="EMBL/GenBank/DDBJ databases">
        <authorList>
            <consortium name="DOE Joint Genome Institute"/>
            <person name="Riley R."/>
            <person name="Mondo S.J."/>
            <person name="Sun H."/>
            <person name="Grigoriev I.V."/>
            <person name="Pawlowska A.T."/>
            <person name="Nordberg H.P."/>
            <person name="Cantor M.N."/>
            <person name="Hua S.X."/>
        </authorList>
    </citation>
    <scope>NUCLEOTIDE SEQUENCE</scope>
    <source>
        <strain evidence="1">ATCC 52813</strain>
    </source>
</reference>
<reference evidence="1" key="2">
    <citation type="journal article" date="2016" name="Proc. Natl. Acad. Sci. U.S.A.">
        <title>Lipid metabolic changes in an early divergent fungus govern the establishment of a mutualistic symbiosis with endobacteria.</title>
        <authorList>
            <person name="Lastovetsky O.A."/>
            <person name="Gaspar M.L."/>
            <person name="Mondo S.J."/>
            <person name="LaButti K.M."/>
            <person name="Sandor L."/>
            <person name="Grigoriev I.V."/>
            <person name="Henry S.A."/>
            <person name="Pawlowska T.E."/>
        </authorList>
    </citation>
    <scope>NUCLEOTIDE SEQUENCE [LARGE SCALE GENOMIC DNA]</scope>
    <source>
        <strain evidence="1">ATCC 52813</strain>
    </source>
</reference>
<dbReference type="STRING" id="1340429.A0A2G4SG62"/>
<evidence type="ECO:0000313" key="1">
    <source>
        <dbReference type="EMBL" id="PHZ07386.1"/>
    </source>
</evidence>
<organism evidence="1 2">
    <name type="scientific">Rhizopus microsporus ATCC 52813</name>
    <dbReference type="NCBI Taxonomy" id="1340429"/>
    <lineage>
        <taxon>Eukaryota</taxon>
        <taxon>Fungi</taxon>
        <taxon>Fungi incertae sedis</taxon>
        <taxon>Mucoromycota</taxon>
        <taxon>Mucoromycotina</taxon>
        <taxon>Mucoromycetes</taxon>
        <taxon>Mucorales</taxon>
        <taxon>Mucorineae</taxon>
        <taxon>Rhizopodaceae</taxon>
        <taxon>Rhizopus</taxon>
    </lineage>
</organism>
<name>A0A2G4SG62_RHIZD</name>
<dbReference type="RefSeq" id="XP_023461094.1">
    <property type="nucleotide sequence ID" value="XM_023612491.1"/>
</dbReference>
<dbReference type="EMBL" id="KZ303877">
    <property type="protein sequence ID" value="PHZ07386.1"/>
    <property type="molecule type" value="Genomic_DNA"/>
</dbReference>
<gene>
    <name evidence="1" type="ORF">RHIMIDRAFT_274751</name>
</gene>
<dbReference type="AlphaFoldDB" id="A0A2G4SG62"/>
<proteinExistence type="predicted"/>
<keyword evidence="2" id="KW-1185">Reference proteome</keyword>